<feature type="active site" description="Pros-phosphohistidine intermediate" evidence="5 6">
    <location>
        <position position="115"/>
    </location>
</feature>
<dbReference type="Pfam" id="PF00334">
    <property type="entry name" value="NDK"/>
    <property type="match status" value="1"/>
</dbReference>
<keyword evidence="5" id="KW-0547">Nucleotide-binding</keyword>
<evidence type="ECO:0000256" key="3">
    <source>
        <dbReference type="ARBA" id="ARBA00022679"/>
    </source>
</evidence>
<evidence type="ECO:0000256" key="1">
    <source>
        <dbReference type="ARBA" id="ARBA00001946"/>
    </source>
</evidence>
<feature type="binding site" evidence="5 6">
    <location>
        <position position="112"/>
    </location>
    <ligand>
        <name>ATP</name>
        <dbReference type="ChEBI" id="CHEBI:30616"/>
    </ligand>
</feature>
<dbReference type="Gene3D" id="3.30.70.141">
    <property type="entry name" value="Nucleoside diphosphate kinase-like domain"/>
    <property type="match status" value="1"/>
</dbReference>
<dbReference type="SMART" id="SM00562">
    <property type="entry name" value="NDK"/>
    <property type="match status" value="1"/>
</dbReference>
<dbReference type="EC" id="2.7.4.6" evidence="5"/>
<feature type="binding site" evidence="5 6">
    <location>
        <position position="85"/>
    </location>
    <ligand>
        <name>ATP</name>
        <dbReference type="ChEBI" id="CHEBI:30616"/>
    </ligand>
</feature>
<feature type="binding site" evidence="5 6">
    <location>
        <position position="9"/>
    </location>
    <ligand>
        <name>ATP</name>
        <dbReference type="ChEBI" id="CHEBI:30616"/>
    </ligand>
</feature>
<dbReference type="NCBIfam" id="NF001908">
    <property type="entry name" value="PRK00668.1"/>
    <property type="match status" value="1"/>
</dbReference>
<comment type="cofactor">
    <cofactor evidence="1 5">
        <name>Mg(2+)</name>
        <dbReference type="ChEBI" id="CHEBI:18420"/>
    </cofactor>
</comment>
<feature type="binding site" evidence="5 6">
    <location>
        <position position="102"/>
    </location>
    <ligand>
        <name>ATP</name>
        <dbReference type="ChEBI" id="CHEBI:30616"/>
    </ligand>
</feature>
<comment type="catalytic activity">
    <reaction evidence="5">
        <text>a ribonucleoside 5'-diphosphate + ATP = a ribonucleoside 5'-triphosphate + ADP</text>
        <dbReference type="Rhea" id="RHEA:18113"/>
        <dbReference type="ChEBI" id="CHEBI:30616"/>
        <dbReference type="ChEBI" id="CHEBI:57930"/>
        <dbReference type="ChEBI" id="CHEBI:61557"/>
        <dbReference type="ChEBI" id="CHEBI:456216"/>
        <dbReference type="EC" id="2.7.4.6"/>
    </reaction>
</comment>
<dbReference type="CDD" id="cd04413">
    <property type="entry name" value="NDPk_I"/>
    <property type="match status" value="1"/>
</dbReference>
<keyword evidence="4 5" id="KW-0418">Kinase</keyword>
<evidence type="ECO:0000256" key="7">
    <source>
        <dbReference type="RuleBase" id="RU004011"/>
    </source>
</evidence>
<dbReference type="EMBL" id="CP010822">
    <property type="protein sequence ID" value="ALJ91980.1"/>
    <property type="molecule type" value="Genomic_DNA"/>
</dbReference>
<dbReference type="InterPro" id="IPR036850">
    <property type="entry name" value="NDK-like_dom_sf"/>
</dbReference>
<keyword evidence="5" id="KW-0479">Metal-binding</keyword>
<dbReference type="Proteomes" id="UP000058660">
    <property type="component" value="Chromosome"/>
</dbReference>
<dbReference type="SUPFAM" id="SSF54919">
    <property type="entry name" value="Nucleoside diphosphate kinase, NDK"/>
    <property type="match status" value="1"/>
</dbReference>
<dbReference type="PANTHER" id="PTHR11349">
    <property type="entry name" value="NUCLEOSIDE DIPHOSPHATE KINASE"/>
    <property type="match status" value="1"/>
</dbReference>
<name>A0ABM5VPS7_THEA5</name>
<protein>
    <recommendedName>
        <fullName evidence="5">Nucleoside diphosphate kinase</fullName>
        <shortName evidence="5">NDK</shortName>
        <shortName evidence="5">NDP kinase</shortName>
        <ecNumber evidence="5">2.7.4.6</ecNumber>
    </recommendedName>
    <alternativeName>
        <fullName evidence="5">Nucleoside-2-P kinase</fullName>
    </alternativeName>
</protein>
<reference evidence="10" key="1">
    <citation type="journal article" date="2015" name="PLoS ONE">
        <title>Complete Genome Sequence of Thermus aquaticus Y51MC23.</title>
        <authorList>
            <person name="Brumm P.J."/>
            <person name="Monsma S."/>
            <person name="Keough B."/>
            <person name="Jasinovica S."/>
            <person name="Ferguson E."/>
            <person name="Schoenfeld T."/>
            <person name="Lodes M."/>
            <person name="Mead D.A."/>
        </authorList>
    </citation>
    <scope>NUCLEOTIDE SEQUENCE [LARGE SCALE GENOMIC DNA]</scope>
    <source>
        <strain evidence="10">BAA-2747 / Y51MC23</strain>
    </source>
</reference>
<keyword evidence="5" id="KW-0067">ATP-binding</keyword>
<sequence length="137" mass="15308">MERTFVMVKPDGFRRGLVGEILARFERKGFRIVGLKALRISQELAEKHYAEHREKPFFPSLVGFITSGPVVAMVLEGPNAVAEVRKMMGATHPKDALPGTIRGDYATTIDENVIHGSATLEDAQREIALFFRPEELL</sequence>
<feature type="binding site" evidence="5 6">
    <location>
        <position position="57"/>
    </location>
    <ligand>
        <name>ATP</name>
        <dbReference type="ChEBI" id="CHEBI:30616"/>
    </ligand>
</feature>
<dbReference type="PROSITE" id="PS51374">
    <property type="entry name" value="NDPK_LIKE"/>
    <property type="match status" value="1"/>
</dbReference>
<comment type="function">
    <text evidence="5">Major role in the synthesis of nucleoside triphosphates other than ATP. The ATP gamma phosphate is transferred to the NDP beta phosphate via a ping-pong mechanism, using a phosphorylated active-site intermediate.</text>
</comment>
<dbReference type="InterPro" id="IPR001564">
    <property type="entry name" value="Nucleoside_diP_kinase"/>
</dbReference>
<comment type="subcellular location">
    <subcellularLocation>
        <location evidence="5">Cytoplasm</location>
    </subcellularLocation>
</comment>
<keyword evidence="5" id="KW-0597">Phosphoprotein</keyword>
<evidence type="ECO:0000256" key="2">
    <source>
        <dbReference type="ARBA" id="ARBA00008142"/>
    </source>
</evidence>
<keyword evidence="5" id="KW-0963">Cytoplasm</keyword>
<dbReference type="PRINTS" id="PR01243">
    <property type="entry name" value="NUCDPKINASE"/>
</dbReference>
<evidence type="ECO:0000313" key="10">
    <source>
        <dbReference type="Proteomes" id="UP000058660"/>
    </source>
</evidence>
<dbReference type="InterPro" id="IPR034907">
    <property type="entry name" value="NDK-like_dom"/>
</dbReference>
<keyword evidence="3 5" id="KW-0808">Transferase</keyword>
<comment type="similarity">
    <text evidence="2 5 6 7">Belongs to the NDK family.</text>
</comment>
<gene>
    <name evidence="5" type="primary">ndk</name>
    <name evidence="9" type="ORF">TO73_2170</name>
</gene>
<proteinExistence type="inferred from homology"/>
<keyword evidence="5" id="KW-0546">Nucleotide metabolism</keyword>
<keyword evidence="10" id="KW-1185">Reference proteome</keyword>
<evidence type="ECO:0000256" key="6">
    <source>
        <dbReference type="PROSITE-ProRule" id="PRU00706"/>
    </source>
</evidence>
<comment type="catalytic activity">
    <reaction evidence="5">
        <text>a 2'-deoxyribonucleoside 5'-diphosphate + ATP = a 2'-deoxyribonucleoside 5'-triphosphate + ADP</text>
        <dbReference type="Rhea" id="RHEA:44640"/>
        <dbReference type="ChEBI" id="CHEBI:30616"/>
        <dbReference type="ChEBI" id="CHEBI:61560"/>
        <dbReference type="ChEBI" id="CHEBI:73316"/>
        <dbReference type="ChEBI" id="CHEBI:456216"/>
        <dbReference type="EC" id="2.7.4.6"/>
    </reaction>
</comment>
<comment type="subunit">
    <text evidence="5">Homotetramer.</text>
</comment>
<dbReference type="GO" id="GO:0004550">
    <property type="term" value="F:nucleoside diphosphate kinase activity"/>
    <property type="evidence" value="ECO:0007669"/>
    <property type="project" value="UniProtKB-EC"/>
</dbReference>
<evidence type="ECO:0000259" key="8">
    <source>
        <dbReference type="SMART" id="SM00562"/>
    </source>
</evidence>
<organism evidence="9 10">
    <name type="scientific">Thermus aquaticus (strain ATCC BAA-2747 / Y51MC23)</name>
    <dbReference type="NCBI Taxonomy" id="498848"/>
    <lineage>
        <taxon>Bacteria</taxon>
        <taxon>Thermotogati</taxon>
        <taxon>Deinococcota</taxon>
        <taxon>Deinococci</taxon>
        <taxon>Thermales</taxon>
        <taxon>Thermaceae</taxon>
        <taxon>Thermus</taxon>
    </lineage>
</organism>
<evidence type="ECO:0000256" key="4">
    <source>
        <dbReference type="ARBA" id="ARBA00022777"/>
    </source>
</evidence>
<feature type="binding site" evidence="5 6">
    <location>
        <position position="91"/>
    </location>
    <ligand>
        <name>ATP</name>
        <dbReference type="ChEBI" id="CHEBI:30616"/>
    </ligand>
</feature>
<dbReference type="HAMAP" id="MF_00451">
    <property type="entry name" value="NDP_kinase"/>
    <property type="match status" value="1"/>
</dbReference>
<keyword evidence="5" id="KW-0460">Magnesium</keyword>
<evidence type="ECO:0000313" key="9">
    <source>
        <dbReference type="EMBL" id="ALJ91980.1"/>
    </source>
</evidence>
<feature type="domain" description="Nucleoside diphosphate kinase-like" evidence="8">
    <location>
        <begin position="1"/>
        <end position="137"/>
    </location>
</feature>
<evidence type="ECO:0000256" key="5">
    <source>
        <dbReference type="HAMAP-Rule" id="MF_00451"/>
    </source>
</evidence>
<dbReference type="RefSeq" id="WP_003046795.1">
    <property type="nucleotide sequence ID" value="NZ_CP010822.1"/>
</dbReference>
<accession>A0ABM5VPS7</accession>